<feature type="domain" description="General secretion pathway GspH" evidence="12">
    <location>
        <begin position="48"/>
        <end position="149"/>
    </location>
</feature>
<dbReference type="Pfam" id="PF12019">
    <property type="entry name" value="GspH"/>
    <property type="match status" value="1"/>
</dbReference>
<feature type="transmembrane region" description="Helical" evidence="11">
    <location>
        <begin position="12"/>
        <end position="31"/>
    </location>
</feature>
<organism evidence="13 14">
    <name type="scientific">Bowmanella dokdonensis</name>
    <dbReference type="NCBI Taxonomy" id="751969"/>
    <lineage>
        <taxon>Bacteria</taxon>
        <taxon>Pseudomonadati</taxon>
        <taxon>Pseudomonadota</taxon>
        <taxon>Gammaproteobacteria</taxon>
        <taxon>Alteromonadales</taxon>
        <taxon>Alteromonadaceae</taxon>
        <taxon>Bowmanella</taxon>
    </lineage>
</organism>
<evidence type="ECO:0000256" key="10">
    <source>
        <dbReference type="ARBA" id="ARBA00030775"/>
    </source>
</evidence>
<comment type="similarity">
    <text evidence="9">Belongs to the GSP H family.</text>
</comment>
<dbReference type="InterPro" id="IPR045584">
    <property type="entry name" value="Pilin-like"/>
</dbReference>
<dbReference type="EMBL" id="JAFKCV010000013">
    <property type="protein sequence ID" value="MBN7827098.1"/>
    <property type="molecule type" value="Genomic_DNA"/>
</dbReference>
<comment type="subcellular location">
    <subcellularLocation>
        <location evidence="1">Cell inner membrane</location>
        <topology evidence="1">Single-pass membrane protein</topology>
    </subcellularLocation>
</comment>
<evidence type="ECO:0000256" key="11">
    <source>
        <dbReference type="SAM" id="Phobius"/>
    </source>
</evidence>
<dbReference type="GO" id="GO:0015627">
    <property type="term" value="C:type II protein secretion system complex"/>
    <property type="evidence" value="ECO:0007669"/>
    <property type="project" value="InterPro"/>
</dbReference>
<keyword evidence="7 11" id="KW-1133">Transmembrane helix</keyword>
<dbReference type="SUPFAM" id="SSF54523">
    <property type="entry name" value="Pili subunits"/>
    <property type="match status" value="1"/>
</dbReference>
<evidence type="ECO:0000256" key="9">
    <source>
        <dbReference type="ARBA" id="ARBA00025772"/>
    </source>
</evidence>
<dbReference type="PROSITE" id="PS00409">
    <property type="entry name" value="PROKAR_NTER_METHYL"/>
    <property type="match status" value="1"/>
</dbReference>
<evidence type="ECO:0000256" key="1">
    <source>
        <dbReference type="ARBA" id="ARBA00004377"/>
    </source>
</evidence>
<evidence type="ECO:0000256" key="6">
    <source>
        <dbReference type="ARBA" id="ARBA00022692"/>
    </source>
</evidence>
<keyword evidence="6 11" id="KW-0812">Transmembrane</keyword>
<reference evidence="13" key="1">
    <citation type="submission" date="2021-03" db="EMBL/GenBank/DDBJ databases">
        <title>novel species isolated from a fishpond in China.</title>
        <authorList>
            <person name="Lu H."/>
            <person name="Cai Z."/>
        </authorList>
    </citation>
    <scope>NUCLEOTIDE SEQUENCE</scope>
    <source>
        <strain evidence="13">JCM 30855</strain>
    </source>
</reference>
<protein>
    <recommendedName>
        <fullName evidence="2">Type II secretion system protein H</fullName>
    </recommendedName>
    <alternativeName>
        <fullName evidence="10">General secretion pathway protein H</fullName>
    </alternativeName>
</protein>
<keyword evidence="4" id="KW-0488">Methylation</keyword>
<gene>
    <name evidence="13" type="ORF">J0A66_17840</name>
</gene>
<sequence length="185" mass="19942">MKTLHRSEQGMTLLELMISIAIVSILLVVVAPNVRDILISNKITSQLNETSAVMQLARHTAIDEQNTAIFCPTQDFASCTSDWTDAKMAFIDLDASGGRNNNEELLASTDVSPEGIDIKGPNGAIQFDRSGAANLNTMLLFCDEDGEARFARGLGLTVSGRVKVSQDTDNDSIHEDLNGVALNCN</sequence>
<evidence type="ECO:0000256" key="3">
    <source>
        <dbReference type="ARBA" id="ARBA00022475"/>
    </source>
</evidence>
<evidence type="ECO:0000313" key="14">
    <source>
        <dbReference type="Proteomes" id="UP000664654"/>
    </source>
</evidence>
<evidence type="ECO:0000256" key="7">
    <source>
        <dbReference type="ARBA" id="ARBA00022989"/>
    </source>
</evidence>
<comment type="caution">
    <text evidence="13">The sequence shown here is derived from an EMBL/GenBank/DDBJ whole genome shotgun (WGS) entry which is preliminary data.</text>
</comment>
<evidence type="ECO:0000259" key="12">
    <source>
        <dbReference type="Pfam" id="PF12019"/>
    </source>
</evidence>
<evidence type="ECO:0000256" key="2">
    <source>
        <dbReference type="ARBA" id="ARBA00021549"/>
    </source>
</evidence>
<keyword evidence="3" id="KW-1003">Cell membrane</keyword>
<dbReference type="Pfam" id="PF07963">
    <property type="entry name" value="N_methyl"/>
    <property type="match status" value="1"/>
</dbReference>
<dbReference type="GO" id="GO:0015628">
    <property type="term" value="P:protein secretion by the type II secretion system"/>
    <property type="evidence" value="ECO:0007669"/>
    <property type="project" value="InterPro"/>
</dbReference>
<dbReference type="InterPro" id="IPR022346">
    <property type="entry name" value="T2SS_GspH"/>
</dbReference>
<dbReference type="Proteomes" id="UP000664654">
    <property type="component" value="Unassembled WGS sequence"/>
</dbReference>
<evidence type="ECO:0000256" key="5">
    <source>
        <dbReference type="ARBA" id="ARBA00022519"/>
    </source>
</evidence>
<evidence type="ECO:0000313" key="13">
    <source>
        <dbReference type="EMBL" id="MBN7827098.1"/>
    </source>
</evidence>
<accession>A0A939IP58</accession>
<dbReference type="AlphaFoldDB" id="A0A939IP58"/>
<evidence type="ECO:0000256" key="4">
    <source>
        <dbReference type="ARBA" id="ARBA00022481"/>
    </source>
</evidence>
<dbReference type="GO" id="GO:0005886">
    <property type="term" value="C:plasma membrane"/>
    <property type="evidence" value="ECO:0007669"/>
    <property type="project" value="UniProtKB-SubCell"/>
</dbReference>
<dbReference type="RefSeq" id="WP_206575239.1">
    <property type="nucleotide sequence ID" value="NZ_JAFKCV010000013.1"/>
</dbReference>
<name>A0A939IP58_9ALTE</name>
<dbReference type="Gene3D" id="3.55.40.10">
    <property type="entry name" value="minor pseudopilin epsh domain"/>
    <property type="match status" value="1"/>
</dbReference>
<keyword evidence="8 11" id="KW-0472">Membrane</keyword>
<keyword evidence="14" id="KW-1185">Reference proteome</keyword>
<dbReference type="InterPro" id="IPR012902">
    <property type="entry name" value="N_methyl_site"/>
</dbReference>
<proteinExistence type="inferred from homology"/>
<keyword evidence="5" id="KW-0997">Cell inner membrane</keyword>
<dbReference type="NCBIfam" id="TIGR02532">
    <property type="entry name" value="IV_pilin_GFxxxE"/>
    <property type="match status" value="1"/>
</dbReference>
<evidence type="ECO:0000256" key="8">
    <source>
        <dbReference type="ARBA" id="ARBA00023136"/>
    </source>
</evidence>